<evidence type="ECO:0000256" key="4">
    <source>
        <dbReference type="ARBA" id="ARBA00023002"/>
    </source>
</evidence>
<dbReference type="SUPFAM" id="SSF55103">
    <property type="entry name" value="FAD-linked oxidases, C-terminal domain"/>
    <property type="match status" value="1"/>
</dbReference>
<proteinExistence type="predicted"/>
<dbReference type="Gene3D" id="3.30.465.10">
    <property type="match status" value="1"/>
</dbReference>
<dbReference type="InterPro" id="IPR016164">
    <property type="entry name" value="FAD-linked_Oxase-like_C"/>
</dbReference>
<dbReference type="InterPro" id="IPR036318">
    <property type="entry name" value="FAD-bd_PCMH-like_sf"/>
</dbReference>
<evidence type="ECO:0000256" key="3">
    <source>
        <dbReference type="ARBA" id="ARBA00022827"/>
    </source>
</evidence>
<dbReference type="InterPro" id="IPR051914">
    <property type="entry name" value="FAD-linked_OxidoTrans_Type4"/>
</dbReference>
<feature type="domain" description="FAD-binding PCMH-type" evidence="5">
    <location>
        <begin position="34"/>
        <end position="212"/>
    </location>
</feature>
<reference evidence="6 7" key="1">
    <citation type="submission" date="2020-08" db="EMBL/GenBank/DDBJ databases">
        <title>Genome public.</title>
        <authorList>
            <person name="Liu C."/>
            <person name="Sun Q."/>
        </authorList>
    </citation>
    <scope>NUCLEOTIDE SEQUENCE [LARGE SCALE GENOMIC DNA]</scope>
    <source>
        <strain evidence="6 7">NSJ-6</strain>
    </source>
</reference>
<dbReference type="InterPro" id="IPR016166">
    <property type="entry name" value="FAD-bd_PCMH"/>
</dbReference>
<gene>
    <name evidence="6" type="ORF">H8S20_17890</name>
</gene>
<keyword evidence="4" id="KW-0560">Oxidoreductase</keyword>
<dbReference type="InterPro" id="IPR004113">
    <property type="entry name" value="FAD-bd_oxidored_4_C"/>
</dbReference>
<evidence type="ECO:0000313" key="6">
    <source>
        <dbReference type="EMBL" id="MBC5630728.1"/>
    </source>
</evidence>
<name>A0ABR7DJ91_9CLOT</name>
<dbReference type="RefSeq" id="WP_186860970.1">
    <property type="nucleotide sequence ID" value="NZ_JACOOO010000042.1"/>
</dbReference>
<evidence type="ECO:0000256" key="2">
    <source>
        <dbReference type="ARBA" id="ARBA00022630"/>
    </source>
</evidence>
<organism evidence="6 7">
    <name type="scientific">Clostridium hominis</name>
    <dbReference type="NCBI Taxonomy" id="2763036"/>
    <lineage>
        <taxon>Bacteria</taxon>
        <taxon>Bacillati</taxon>
        <taxon>Bacillota</taxon>
        <taxon>Clostridia</taxon>
        <taxon>Eubacteriales</taxon>
        <taxon>Clostridiaceae</taxon>
        <taxon>Clostridium</taxon>
    </lineage>
</organism>
<keyword evidence="7" id="KW-1185">Reference proteome</keyword>
<accession>A0ABR7DJ91</accession>
<sequence>MIYNDLVNILKDTDRIISTENINRDYFTDGLKRIYGEADVLVFPVNTEEVSCVLKYAYKSNIKVTPRGSGTGLVGGTVPTERGIILDLSKMNKIINLDKSTFTVEVESGVVLNQLQQYVENEGLFYPPDPGEKTATIGGNISTNAGGMRAVKYGVTRDYVRKLEVVLANGTILNLGGDTIKNSSGLDLKDLFIGSEGTLGVITKAFLKVIPKPKKSISAIIAFDALELGIESVNRIINENINATAIEFMEKKVIENTERYLNLKFPCSSGNSYLLLTFDGETDSEIELNSNKAKEVSAKSGAVDFILLKDKEEINNTWQIRGALVKAVEVISEEEPVDIVVPIDKIVEFIDFTKILEEKYKIQVVSFGHAGDGNIHLCVVRNGIEESLWREKSHKLLKELYCKCYELNGVTSGEHGIGISKKEYFLRNTSNKNIEYMREIKKVFDDKFILNNNKVYIQ</sequence>
<dbReference type="SUPFAM" id="SSF56176">
    <property type="entry name" value="FAD-binding/transporter-associated domain-like"/>
    <property type="match status" value="1"/>
</dbReference>
<dbReference type="InterPro" id="IPR016171">
    <property type="entry name" value="Vanillyl_alc_oxidase_C-sub2"/>
</dbReference>
<dbReference type="PANTHER" id="PTHR42934:SF2">
    <property type="entry name" value="GLYCOLATE OXIDASE SUBUNIT GLCD"/>
    <property type="match status" value="1"/>
</dbReference>
<comment type="cofactor">
    <cofactor evidence="1">
        <name>FAD</name>
        <dbReference type="ChEBI" id="CHEBI:57692"/>
    </cofactor>
</comment>
<dbReference type="Proteomes" id="UP000596929">
    <property type="component" value="Unassembled WGS sequence"/>
</dbReference>
<dbReference type="EMBL" id="JACOOO010000042">
    <property type="protein sequence ID" value="MBC5630728.1"/>
    <property type="molecule type" value="Genomic_DNA"/>
</dbReference>
<comment type="caution">
    <text evidence="6">The sequence shown here is derived from an EMBL/GenBank/DDBJ whole genome shotgun (WGS) entry which is preliminary data.</text>
</comment>
<protein>
    <submittedName>
        <fullName evidence="6">FAD-binding protein</fullName>
    </submittedName>
</protein>
<evidence type="ECO:0000259" key="5">
    <source>
        <dbReference type="PROSITE" id="PS51387"/>
    </source>
</evidence>
<evidence type="ECO:0000313" key="7">
    <source>
        <dbReference type="Proteomes" id="UP000596929"/>
    </source>
</evidence>
<keyword evidence="2" id="KW-0285">Flavoprotein</keyword>
<dbReference type="PROSITE" id="PS51387">
    <property type="entry name" value="FAD_PCMH"/>
    <property type="match status" value="1"/>
</dbReference>
<dbReference type="Gene3D" id="1.10.45.10">
    <property type="entry name" value="Vanillyl-alcohol Oxidase, Chain A, domain 4"/>
    <property type="match status" value="1"/>
</dbReference>
<keyword evidence="3" id="KW-0274">FAD</keyword>
<evidence type="ECO:0000256" key="1">
    <source>
        <dbReference type="ARBA" id="ARBA00001974"/>
    </source>
</evidence>
<dbReference type="InterPro" id="IPR006094">
    <property type="entry name" value="Oxid_FAD_bind_N"/>
</dbReference>
<dbReference type="Pfam" id="PF01565">
    <property type="entry name" value="FAD_binding_4"/>
    <property type="match status" value="1"/>
</dbReference>
<dbReference type="Pfam" id="PF02913">
    <property type="entry name" value="FAD-oxidase_C"/>
    <property type="match status" value="1"/>
</dbReference>
<dbReference type="Gene3D" id="3.30.70.2740">
    <property type="match status" value="1"/>
</dbReference>
<dbReference type="InterPro" id="IPR016169">
    <property type="entry name" value="FAD-bd_PCMH_sub2"/>
</dbReference>
<dbReference type="PANTHER" id="PTHR42934">
    <property type="entry name" value="GLYCOLATE OXIDASE SUBUNIT GLCD"/>
    <property type="match status" value="1"/>
</dbReference>